<dbReference type="InterPro" id="IPR044023">
    <property type="entry name" value="Ig_7"/>
</dbReference>
<dbReference type="STRING" id="692418.SAMN04488029_3566"/>
<keyword evidence="3" id="KW-1185">Reference proteome</keyword>
<accession>A0A1W2GMS9</accession>
<dbReference type="PANTHER" id="PTHR32305:SF15">
    <property type="entry name" value="PROTEIN RHSA-RELATED"/>
    <property type="match status" value="1"/>
</dbReference>
<dbReference type="RefSeq" id="WP_084374195.1">
    <property type="nucleotide sequence ID" value="NZ_FWYF01000004.1"/>
</dbReference>
<dbReference type="InterPro" id="IPR022385">
    <property type="entry name" value="Rhs_assc_core"/>
</dbReference>
<dbReference type="InterPro" id="IPR050708">
    <property type="entry name" value="T6SS_VgrG/RHS"/>
</dbReference>
<dbReference type="Proteomes" id="UP000192472">
    <property type="component" value="Unassembled WGS sequence"/>
</dbReference>
<dbReference type="NCBIfam" id="TIGR03696">
    <property type="entry name" value="Rhs_assc_core"/>
    <property type="match status" value="1"/>
</dbReference>
<proteinExistence type="predicted"/>
<reference evidence="2 3" key="1">
    <citation type="submission" date="2017-04" db="EMBL/GenBank/DDBJ databases">
        <authorList>
            <person name="Afonso C.L."/>
            <person name="Miller P.J."/>
            <person name="Scott M.A."/>
            <person name="Spackman E."/>
            <person name="Goraichik I."/>
            <person name="Dimitrov K.M."/>
            <person name="Suarez D.L."/>
            <person name="Swayne D.E."/>
        </authorList>
    </citation>
    <scope>NUCLEOTIDE SEQUENCE [LARGE SCALE GENOMIC DNA]</scope>
    <source>
        <strain evidence="2 3">DSM 26133</strain>
    </source>
</reference>
<evidence type="ECO:0000313" key="3">
    <source>
        <dbReference type="Proteomes" id="UP000192472"/>
    </source>
</evidence>
<evidence type="ECO:0000313" key="2">
    <source>
        <dbReference type="EMBL" id="SMD37969.1"/>
    </source>
</evidence>
<evidence type="ECO:0000259" key="1">
    <source>
        <dbReference type="Pfam" id="PF19081"/>
    </source>
</evidence>
<dbReference type="Pfam" id="PF19081">
    <property type="entry name" value="Ig_7"/>
    <property type="match status" value="2"/>
</dbReference>
<name>A0A1W2GMS9_REIFA</name>
<organism evidence="2 3">
    <name type="scientific">Reichenbachiella faecimaris</name>
    <dbReference type="NCBI Taxonomy" id="692418"/>
    <lineage>
        <taxon>Bacteria</taxon>
        <taxon>Pseudomonadati</taxon>
        <taxon>Bacteroidota</taxon>
        <taxon>Cytophagia</taxon>
        <taxon>Cytophagales</taxon>
        <taxon>Reichenbachiellaceae</taxon>
        <taxon>Reichenbachiella</taxon>
    </lineage>
</organism>
<dbReference type="EMBL" id="FWYF01000004">
    <property type="protein sequence ID" value="SMD37969.1"/>
    <property type="molecule type" value="Genomic_DNA"/>
</dbReference>
<feature type="domain" description="Ig-like" evidence="1">
    <location>
        <begin position="1100"/>
        <end position="1178"/>
    </location>
</feature>
<dbReference type="PANTHER" id="PTHR32305">
    <property type="match status" value="1"/>
</dbReference>
<sequence>MNRLNRNIFLLSCLLLFSNVGLSQLVIKPIGPCSFRTYSVSGGGSYCSGGSGKSISLSSSEVGTNYSLRKNGAHAGYGNLSGTGGTLTWNNVTEAGTYTVFGIQIFNGDDICTEEMNGSVTITVKSKPTSYSVTGGGSYCSGSSGVSIGLSDSQSGVTYQLKRGSTNVGSAKSGTGNAISFGNQTTAGTYTVVATKSGCTRTMSGSKSVTVKSLPTLYSVTGGGSYCSGGSGVSIGLSDSQSGVTYQLKRGSTNVGSAVSGTGSAISFGNQTTAGSYTVVATKSGCTRTMSGRKTITIVNTPLIFDLTGGGDVCSGSGVPVGLSGSESGASYQLIRGSTNVGSPVSGNGSPISFGNQSVEGFYTVQVSKSSCTSALPGKITISDISPTVFDVSGGGSYCSGGSGKSISLSSSEVGTNYSLRKNGAHAGYGNLSGTGGTLTWNNVTEAGTYTVFGIQIFNGDDSCTEEMNGSVTVTVKSKPTSYSVTGGGSYCSGSSGVSIGLSDSQSGVTYQLKRGSTNVGSAVSGTGSAISFGNKTTVGTYTVVASKSGCQRTMAGSKTVTVNQLPIVYAMTGGGSYCSGDNGVPIGLEDSESGVTYTLVKNDGSTLGVNVPGTGTSISFGTINEGTYQVVATKASCSITLPDSKTVTIKSLPIVFNLTGGGDICESPGGVPIGIVDSEPGVIYQLKRNGLNEGSTVSGDGHAISFGLYSKLGIYTVEANKSGCPSIWSEKKSVTKFEPNQYELTGGGVFCGDRQAGQEIKLSNSESDVSYQLIRNINELISTKQGTGNELSFGDQITGRYRAVAIRGGCSVNMLEPQDVEDVSPTSFIVSGSGSYCEGDGLSVSLNKTEVGTIYNLKRNGEYAGYASIEGDGTRILWENITVEGTYTVKASKIFNNDDHCTIDMQGEAVIEVDTPERYNVSGGGNFCPHGNGATITLDHSQSSAVKYQLTRDGFNVGSEEPGTGSSISWTGLFTEGTYAVTAIKNDCSLEMNGNPTTAALTALEPPTRASGIASCGEGAVSLIVKDVAEEGIFYEYTWFDAPVGGNVVGTGKNFTTPILAETTSYYVSRSTEYGSGCSSLRTESVAIINPKPLVMPISSDEARCGTGSVVLESNEPPENLTYGWYDTSQTFERFPLGTQKIYTTPALEQSRSYYVAFVNEEGCAGPTTEVEAIVNPIPGQKPTVKLAETAVEQYSLTASGATTEEEYHWYNNDIDQVWLAEGNSISINSTAEDYWVAIYNKSTSCEGSKYLADIASQKRELDFDKLIFKYLYDDQQRMTMKRVPGAEWVYMVYDQRDRLVMTQDGNQRDKATPEWSFTKYDQLNRPVLTGTYPDPESLTREQMQARVNDFYTASASNTDEYFEQATGSIHQYTNQSFPKVSDPDQYLTITYYDNYDFTTSDWELGDYSSEPQAKTYATGGKVRVDLPDGTFGWNESVTLYDSRYRVASTVSRDYLGNQDTFVNEYYSLVHPLVVKTIHTHESQITGETTEITQDFDYDHADRLLSVTQTLDVTSEVSFAPVTKVILENEYNELGELIKKKLNQEDDGSYSQEVDYEYNIRGWLTQINDPGVSDPGDYFSMSLSYETAGQYNGNIGATAWKNPFEETNNQYDYTYDPVNRLKSATYNSGAFSVPNIDYDANGNILALQRKGLDETGITTDWDHLDYDYSGNQLIKVDDAGSSDFGFKDGADATREYEYDANGNMISDANKGIENIEYNHLNLPAKVEMNADGSDRIEYIYDAAGTKLAQIVYEGGTQTKRTDYNGPFIYQNDTLQFIQHEEGRIVYETDVDGNFVEYEYQYHLKDHLGNVRATFKEEGDTDRAEATFEPDAAINESPYFTGYDGMTRITADLFNHTEGGHTVIRLNGSANEREGLGKSLKVKPGDVIDMEVYAKYFLQSESAGWTNVLNTLVSNIAANAGGIVIDGGGIGLDANPFADWSGKSNPSGAPKAYLNYLVFDEYYNLIGDLTGYQQISEAAKENGSEVDHEKLAHTLDITESGYVYIYLSNEEDTPIDVFFDDFTVTQNHTPIVSKDDYYPFGLTFGSYSRAASTPQNFRYNNKELVSDLGLGWYDYQARWYDPALGRWHSVDPAADLMRRHSPYNYAFDNPIMFIDPDGMLPTTGDQDKNEKIPDAGSLDVSLKPKIGVGAKMKAGPVTVKAEANIVKFVGEVSTKDGGTAKGTADVGNIELGADIPKVGEFAASGSAAQGSIEYSGDNGVAMDGKIGAGKLEASNSGAGIEASGSAIPQEGKVTLKGGNSALDASDFEVAFDVTVLGVNVKGNVNAVGSAVQTAKGAQEAAKTRTGQSPPGPAMMIINSLMNLFE</sequence>
<feature type="domain" description="Ig-like" evidence="1">
    <location>
        <begin position="1008"/>
        <end position="1092"/>
    </location>
</feature>
<gene>
    <name evidence="2" type="ORF">SAMN04488029_3566</name>
</gene>
<dbReference type="Gene3D" id="2.180.10.10">
    <property type="entry name" value="RHS repeat-associated core"/>
    <property type="match status" value="2"/>
</dbReference>
<protein>
    <submittedName>
        <fullName evidence="2">RHS repeat-associated core domain-containing protein</fullName>
    </submittedName>
</protein>